<name>A0ABW7D1R4_9GAMM</name>
<dbReference type="Pfam" id="PF00149">
    <property type="entry name" value="Metallophos"/>
    <property type="match status" value="1"/>
</dbReference>
<dbReference type="Proteomes" id="UP001605261">
    <property type="component" value="Unassembled WGS sequence"/>
</dbReference>
<dbReference type="PANTHER" id="PTHR42850:SF7">
    <property type="entry name" value="BIS(5'-NUCLEOSYL)-TETRAPHOSPHATASE PRPE [ASYMMETRICAL]"/>
    <property type="match status" value="1"/>
</dbReference>
<evidence type="ECO:0000313" key="2">
    <source>
        <dbReference type="EMBL" id="MFG6111167.1"/>
    </source>
</evidence>
<dbReference type="SUPFAM" id="SSF56300">
    <property type="entry name" value="Metallo-dependent phosphatases"/>
    <property type="match status" value="1"/>
</dbReference>
<dbReference type="RefSeq" id="WP_394164536.1">
    <property type="nucleotide sequence ID" value="NZ_JBHGCJ010000017.1"/>
</dbReference>
<reference evidence="2 3" key="1">
    <citation type="submission" date="2024-09" db="EMBL/GenBank/DDBJ databases">
        <authorList>
            <consortium name="All-Russian atlas of soil microorganisms"/>
            <consortium name="as a basis for the search for new antimicrobial producers and enzymes with unique properties"/>
            <person name="Sokolova E.A."/>
            <person name="Voronina E.N."/>
        </authorList>
    </citation>
    <scope>NUCLEOTIDE SEQUENCE [LARGE SCALE GENOMIC DNA]</scope>
    <source>
        <strain evidence="2 3">AF-22b-331.1</strain>
    </source>
</reference>
<feature type="domain" description="Calcineurin-like phosphoesterase" evidence="1">
    <location>
        <begin position="5"/>
        <end position="90"/>
    </location>
</feature>
<dbReference type="EMBL" id="JBHGCJ010000017">
    <property type="protein sequence ID" value="MFG6111167.1"/>
    <property type="molecule type" value="Genomic_DNA"/>
</dbReference>
<dbReference type="PANTHER" id="PTHR42850">
    <property type="entry name" value="METALLOPHOSPHOESTERASE"/>
    <property type="match status" value="1"/>
</dbReference>
<dbReference type="InterPro" id="IPR029052">
    <property type="entry name" value="Metallo-depent_PP-like"/>
</dbReference>
<keyword evidence="3" id="KW-1185">Reference proteome</keyword>
<proteinExistence type="predicted"/>
<protein>
    <submittedName>
        <fullName evidence="2">Metallophosphoesterase</fullName>
    </submittedName>
</protein>
<comment type="caution">
    <text evidence="2">The sequence shown here is derived from an EMBL/GenBank/DDBJ whole genome shotgun (WGS) entry which is preliminary data.</text>
</comment>
<organism evidence="2 3">
    <name type="scientific">Stenotrophomonas nematodicola</name>
    <dbReference type="NCBI Taxonomy" id="2656746"/>
    <lineage>
        <taxon>Bacteria</taxon>
        <taxon>Pseudomonadati</taxon>
        <taxon>Pseudomonadota</taxon>
        <taxon>Gammaproteobacteria</taxon>
        <taxon>Lysobacterales</taxon>
        <taxon>Lysobacteraceae</taxon>
        <taxon>Stenotrophomonas</taxon>
    </lineage>
</organism>
<evidence type="ECO:0000313" key="3">
    <source>
        <dbReference type="Proteomes" id="UP001605261"/>
    </source>
</evidence>
<gene>
    <name evidence="2" type="ORF">ACEU0G_001057</name>
</gene>
<evidence type="ECO:0000259" key="1">
    <source>
        <dbReference type="Pfam" id="PF00149"/>
    </source>
</evidence>
<dbReference type="InterPro" id="IPR050126">
    <property type="entry name" value="Ap4A_hydrolase"/>
</dbReference>
<sequence length="281" mass="31089">MGDDIMGDIHGQAGKLKALLKQLGYRERMGAWRHPERSARFAGDLIDRGPGQLETLDVVRRMVDAGSTDAIMGNLEFNGIAYATQDPERPGEHLRTRGPGNHARHRAFLDEVVVDSAVHREWVQWFMTLPLWIETDQVRRVHACRHPALMAAIADRLGPGNTLTPELVPAASRKDSVAVVAVEASCKGLEIALPAPVSFTDKQGIVRHRTRVRWWDSAIARYDQAKPVFFGHYWFSGRPGVISATACCVDYSAALPGEPRVAYRFDGEDALCSDKVVAVRA</sequence>
<accession>A0ABW7D1R4</accession>
<dbReference type="InterPro" id="IPR004843">
    <property type="entry name" value="Calcineurin-like_PHP"/>
</dbReference>
<dbReference type="Gene3D" id="3.60.21.10">
    <property type="match status" value="1"/>
</dbReference>